<protein>
    <submittedName>
        <fullName evidence="1">Uncharacterized protein</fullName>
    </submittedName>
</protein>
<dbReference type="EMBL" id="VSSQ01033096">
    <property type="protein sequence ID" value="MPM84594.1"/>
    <property type="molecule type" value="Genomic_DNA"/>
</dbReference>
<evidence type="ECO:0000313" key="1">
    <source>
        <dbReference type="EMBL" id="MPM84594.1"/>
    </source>
</evidence>
<sequence>MVHIDIFGEAARTCNNDICFFFNSYALNLHNIFSTFQPCIIPVTSYNTRKFTFGIHNGVNEETWVNHFCYFAHIFMQRIILQFRTSTLKAGTCTNFVSQSQRVVLLNCYVTGNSRHNALASAAKTSHQMYGNAASQNNFVSIEYSLIYISRSAAFGSTKINKIIFICRKMLVNLNSINNFLTAYCNIFFMCMSTMRSLSYYDENILIRYAGKI</sequence>
<accession>A0A645D5K0</accession>
<proteinExistence type="predicted"/>
<gene>
    <name evidence="1" type="ORF">SDC9_131667</name>
</gene>
<comment type="caution">
    <text evidence="1">The sequence shown here is derived from an EMBL/GenBank/DDBJ whole genome shotgun (WGS) entry which is preliminary data.</text>
</comment>
<name>A0A645D5K0_9ZZZZ</name>
<organism evidence="1">
    <name type="scientific">bioreactor metagenome</name>
    <dbReference type="NCBI Taxonomy" id="1076179"/>
    <lineage>
        <taxon>unclassified sequences</taxon>
        <taxon>metagenomes</taxon>
        <taxon>ecological metagenomes</taxon>
    </lineage>
</organism>
<reference evidence="1" key="1">
    <citation type="submission" date="2019-08" db="EMBL/GenBank/DDBJ databases">
        <authorList>
            <person name="Kucharzyk K."/>
            <person name="Murdoch R.W."/>
            <person name="Higgins S."/>
            <person name="Loffler F."/>
        </authorList>
    </citation>
    <scope>NUCLEOTIDE SEQUENCE</scope>
</reference>
<dbReference type="AlphaFoldDB" id="A0A645D5K0"/>